<sequence length="159" mass="16913">MRLPRSTRGPSNRGACRGFTLVELILVIVMTAALAVFALPRVLDTTLWRLRAFGDEFQARHQAMLRLSLQQRRAIVTTINSTGISWAYVGGATVGTLPCPATESPCIAESGSRTVTFNSGNSGAVTTSTGAALVATVAYGDYSQGYRIEADTGLIYPTP</sequence>
<dbReference type="Proteomes" id="UP001076464">
    <property type="component" value="Unassembled WGS sequence"/>
</dbReference>
<protein>
    <submittedName>
        <fullName evidence="1">Type II secretion system protein</fullName>
    </submittedName>
</protein>
<name>A0ACC6C7Q9_9BURK</name>
<organism evidence="1 2">
    <name type="scientific">Roseateles hydrophilus</name>
    <dbReference type="NCBI Taxonomy" id="2975054"/>
    <lineage>
        <taxon>Bacteria</taxon>
        <taxon>Pseudomonadati</taxon>
        <taxon>Pseudomonadota</taxon>
        <taxon>Betaproteobacteria</taxon>
        <taxon>Burkholderiales</taxon>
        <taxon>Sphaerotilaceae</taxon>
        <taxon>Roseateles</taxon>
    </lineage>
</organism>
<evidence type="ECO:0000313" key="2">
    <source>
        <dbReference type="Proteomes" id="UP001076464"/>
    </source>
</evidence>
<dbReference type="EMBL" id="JAPPUY010000001">
    <property type="protein sequence ID" value="MCY4744320.1"/>
    <property type="molecule type" value="Genomic_DNA"/>
</dbReference>
<comment type="caution">
    <text evidence="1">The sequence shown here is derived from an EMBL/GenBank/DDBJ whole genome shotgun (WGS) entry which is preliminary data.</text>
</comment>
<keyword evidence="2" id="KW-1185">Reference proteome</keyword>
<accession>A0ACC6C7Q9</accession>
<gene>
    <name evidence="1" type="ORF">NYO99_04990</name>
</gene>
<reference evidence="1" key="1">
    <citation type="submission" date="2022-08" db="EMBL/GenBank/DDBJ databases">
        <title>Genome sequencing of Pelomonas sp. UHG3.</title>
        <authorList>
            <person name="So Y."/>
        </authorList>
    </citation>
    <scope>NUCLEOTIDE SEQUENCE</scope>
    <source>
        <strain evidence="1">UHG3</strain>
    </source>
</reference>
<proteinExistence type="predicted"/>
<evidence type="ECO:0000313" key="1">
    <source>
        <dbReference type="EMBL" id="MCY4744320.1"/>
    </source>
</evidence>